<dbReference type="eggNOG" id="COG0569">
    <property type="taxonomic scope" value="Bacteria"/>
</dbReference>
<evidence type="ECO:0000313" key="10">
    <source>
        <dbReference type="Proteomes" id="UP000003340"/>
    </source>
</evidence>
<evidence type="ECO:0000313" key="9">
    <source>
        <dbReference type="EMBL" id="EEG31482.1"/>
    </source>
</evidence>
<dbReference type="EMBL" id="ACEC01000033">
    <property type="protein sequence ID" value="EEG31482.1"/>
    <property type="molecule type" value="Genomic_DNA"/>
</dbReference>
<dbReference type="HOGENOM" id="CLU_046525_2_0_9"/>
<dbReference type="GO" id="GO:0015079">
    <property type="term" value="F:potassium ion transmembrane transporter activity"/>
    <property type="evidence" value="ECO:0007669"/>
    <property type="project" value="InterPro"/>
</dbReference>
<proteinExistence type="predicted"/>
<dbReference type="Pfam" id="PF02254">
    <property type="entry name" value="TrkA_N"/>
    <property type="match status" value="1"/>
</dbReference>
<sequence>MNIIIVGGGNVGYYLARSLLSAGKHEIKLIEKNLQKCSFVADRLDISVIHGDGTNIGTLKRAGAHKADILVGITGKDEDNFIASQLAKKYFHVKNTIVKANNPKNIDVMKSISADIVVSSINIITNIIEQEVDAVSMRFITRMNMGDSSICEFVVSNTDSINGKRLSDIKFPKNTLVITMLRDGKTIIPSGNTVLKEGDDVMIMTQEKNKNHLQRLFSSY</sequence>
<keyword evidence="2" id="KW-0813">Transport</keyword>
<dbReference type="PROSITE" id="PS51202">
    <property type="entry name" value="RCK_C"/>
    <property type="match status" value="1"/>
</dbReference>
<reference evidence="9 10" key="1">
    <citation type="submission" date="2009-01" db="EMBL/GenBank/DDBJ databases">
        <authorList>
            <person name="Fulton L."/>
            <person name="Clifton S."/>
            <person name="Fulton B."/>
            <person name="Xu J."/>
            <person name="Minx P."/>
            <person name="Pepin K.H."/>
            <person name="Johnson M."/>
            <person name="Bhonagiri V."/>
            <person name="Nash W.E."/>
            <person name="Mardis E.R."/>
            <person name="Wilson R.K."/>
        </authorList>
    </citation>
    <scope>NUCLEOTIDE SEQUENCE [LARGE SCALE GENOMIC DNA]</scope>
    <source>
        <strain evidence="9 10">DSM 5476</strain>
    </source>
</reference>
<keyword evidence="4" id="KW-0630">Potassium</keyword>
<feature type="domain" description="RCK N-terminal" evidence="7">
    <location>
        <begin position="1"/>
        <end position="118"/>
    </location>
</feature>
<dbReference type="GO" id="GO:0005886">
    <property type="term" value="C:plasma membrane"/>
    <property type="evidence" value="ECO:0007669"/>
    <property type="project" value="InterPro"/>
</dbReference>
<dbReference type="PROSITE" id="PS51201">
    <property type="entry name" value="RCK_N"/>
    <property type="match status" value="1"/>
</dbReference>
<dbReference type="STRING" id="537013.CLOSTMETH_00874"/>
<keyword evidence="3" id="KW-0633">Potassium transport</keyword>
<dbReference type="PANTHER" id="PTHR43833:SF5">
    <property type="entry name" value="TRK SYSTEM POTASSIUM UPTAKE PROTEIN TRKA"/>
    <property type="match status" value="1"/>
</dbReference>
<dbReference type="InterPro" id="IPR050721">
    <property type="entry name" value="Trk_Ktr_HKT_K-transport"/>
</dbReference>
<evidence type="ECO:0000256" key="4">
    <source>
        <dbReference type="ARBA" id="ARBA00022958"/>
    </source>
</evidence>
<dbReference type="Proteomes" id="UP000003340">
    <property type="component" value="Unassembled WGS sequence"/>
</dbReference>
<evidence type="ECO:0000256" key="6">
    <source>
        <dbReference type="ARBA" id="ARBA00023065"/>
    </source>
</evidence>
<name>C0EAL7_9FIRM</name>
<gene>
    <name evidence="9" type="ORF">CLOSTMETH_00874</name>
</gene>
<dbReference type="Gene3D" id="3.30.70.1450">
    <property type="entry name" value="Regulator of K+ conductance, C-terminal domain"/>
    <property type="match status" value="1"/>
</dbReference>
<organism evidence="9 10">
    <name type="scientific">[Clostridium] methylpentosum DSM 5476</name>
    <dbReference type="NCBI Taxonomy" id="537013"/>
    <lineage>
        <taxon>Bacteria</taxon>
        <taxon>Bacillati</taxon>
        <taxon>Bacillota</taxon>
        <taxon>Clostridia</taxon>
        <taxon>Eubacteriales</taxon>
        <taxon>Oscillospiraceae</taxon>
        <taxon>Oscillospiraceae incertae sedis</taxon>
    </lineage>
</organism>
<evidence type="ECO:0000256" key="5">
    <source>
        <dbReference type="ARBA" id="ARBA00023027"/>
    </source>
</evidence>
<dbReference type="SUPFAM" id="SSF116726">
    <property type="entry name" value="TrkA C-terminal domain-like"/>
    <property type="match status" value="1"/>
</dbReference>
<dbReference type="InterPro" id="IPR006036">
    <property type="entry name" value="K_uptake_TrkA"/>
</dbReference>
<feature type="domain" description="RCK C-terminal" evidence="8">
    <location>
        <begin position="138"/>
        <end position="219"/>
    </location>
</feature>
<dbReference type="Gene3D" id="3.40.50.720">
    <property type="entry name" value="NAD(P)-binding Rossmann-like Domain"/>
    <property type="match status" value="1"/>
</dbReference>
<evidence type="ECO:0000259" key="8">
    <source>
        <dbReference type="PROSITE" id="PS51202"/>
    </source>
</evidence>
<accession>C0EAL7</accession>
<dbReference type="InterPro" id="IPR036721">
    <property type="entry name" value="RCK_C_sf"/>
</dbReference>
<dbReference type="SUPFAM" id="SSF51735">
    <property type="entry name" value="NAD(P)-binding Rossmann-fold domains"/>
    <property type="match status" value="1"/>
</dbReference>
<dbReference type="AlphaFoldDB" id="C0EAL7"/>
<comment type="caution">
    <text evidence="9">The sequence shown here is derived from an EMBL/GenBank/DDBJ whole genome shotgun (WGS) entry which is preliminary data.</text>
</comment>
<dbReference type="InterPro" id="IPR003148">
    <property type="entry name" value="RCK_N"/>
</dbReference>
<dbReference type="PRINTS" id="PR00335">
    <property type="entry name" value="KUPTAKETRKA"/>
</dbReference>
<evidence type="ECO:0000256" key="1">
    <source>
        <dbReference type="ARBA" id="ARBA00017378"/>
    </source>
</evidence>
<evidence type="ECO:0000256" key="3">
    <source>
        <dbReference type="ARBA" id="ARBA00022538"/>
    </source>
</evidence>
<dbReference type="InterPro" id="IPR006037">
    <property type="entry name" value="RCK_C"/>
</dbReference>
<keyword evidence="6" id="KW-0406">Ion transport</keyword>
<evidence type="ECO:0000259" key="7">
    <source>
        <dbReference type="PROSITE" id="PS51201"/>
    </source>
</evidence>
<dbReference type="Pfam" id="PF02080">
    <property type="entry name" value="TrkA_C"/>
    <property type="match status" value="1"/>
</dbReference>
<dbReference type="InterPro" id="IPR036291">
    <property type="entry name" value="NAD(P)-bd_dom_sf"/>
</dbReference>
<keyword evidence="10" id="KW-1185">Reference proteome</keyword>
<evidence type="ECO:0000256" key="2">
    <source>
        <dbReference type="ARBA" id="ARBA00022448"/>
    </source>
</evidence>
<reference evidence="9 10" key="2">
    <citation type="submission" date="2009-02" db="EMBL/GenBank/DDBJ databases">
        <title>Draft genome sequence of Clostridium methylpentosum (DSM 5476).</title>
        <authorList>
            <person name="Sudarsanam P."/>
            <person name="Ley R."/>
            <person name="Guruge J."/>
            <person name="Turnbaugh P.J."/>
            <person name="Mahowald M."/>
            <person name="Liep D."/>
            <person name="Gordon J."/>
        </authorList>
    </citation>
    <scope>NUCLEOTIDE SEQUENCE [LARGE SCALE GENOMIC DNA]</scope>
    <source>
        <strain evidence="9 10">DSM 5476</strain>
    </source>
</reference>
<keyword evidence="5" id="KW-0520">NAD</keyword>
<dbReference type="PANTHER" id="PTHR43833">
    <property type="entry name" value="POTASSIUM CHANNEL PROTEIN 2-RELATED-RELATED"/>
    <property type="match status" value="1"/>
</dbReference>
<protein>
    <recommendedName>
        <fullName evidence="1">Trk system potassium uptake protein TrkA</fullName>
    </recommendedName>
</protein>